<dbReference type="Pfam" id="PF00300">
    <property type="entry name" value="His_Phos_1"/>
    <property type="match status" value="1"/>
</dbReference>
<feature type="binding site" evidence="2">
    <location>
        <position position="60"/>
    </location>
    <ligand>
        <name>substrate</name>
    </ligand>
</feature>
<protein>
    <submittedName>
        <fullName evidence="4">Phosphoglycerate mutase</fullName>
    </submittedName>
</protein>
<evidence type="ECO:0000256" key="3">
    <source>
        <dbReference type="PIRSR" id="PIRSR613078-3"/>
    </source>
</evidence>
<sequence length="199" mass="23175">MVHRLVILYLIRHGETPSNVQRRYLGWRNEAMSEQGRLQVMDLKKHLPALQKVYASDLDRCRETASILSQVVEETNRLREYNFGNFDGFTYEELQGKDEYKQWLNDMESITPPNGESLIFFKSRVLSFFAQLIDDHCYSNEPVAIITHGGVIRTMLHHWSNVSESMWDWAVAPGEAYKVILKKEGDQWILSQAVHITES</sequence>
<dbReference type="GO" id="GO:0016791">
    <property type="term" value="F:phosphatase activity"/>
    <property type="evidence" value="ECO:0007669"/>
    <property type="project" value="TreeGrafter"/>
</dbReference>
<dbReference type="Gene3D" id="3.40.50.1240">
    <property type="entry name" value="Phosphoglycerate mutase-like"/>
    <property type="match status" value="1"/>
</dbReference>
<evidence type="ECO:0000313" key="4">
    <source>
        <dbReference type="EMBL" id="ASN04688.1"/>
    </source>
</evidence>
<feature type="active site" description="Proton donor/acceptor" evidence="1">
    <location>
        <position position="80"/>
    </location>
</feature>
<organism evidence="4 5">
    <name type="scientific">Virgibacillus necropolis</name>
    <dbReference type="NCBI Taxonomy" id="163877"/>
    <lineage>
        <taxon>Bacteria</taxon>
        <taxon>Bacillati</taxon>
        <taxon>Bacillota</taxon>
        <taxon>Bacilli</taxon>
        <taxon>Bacillales</taxon>
        <taxon>Bacillaceae</taxon>
        <taxon>Virgibacillus</taxon>
    </lineage>
</organism>
<feature type="active site" description="Tele-phosphohistidine intermediate" evidence="1">
    <location>
        <position position="13"/>
    </location>
</feature>
<evidence type="ECO:0000256" key="2">
    <source>
        <dbReference type="PIRSR" id="PIRSR613078-2"/>
    </source>
</evidence>
<dbReference type="PROSITE" id="PS00175">
    <property type="entry name" value="PG_MUTASE"/>
    <property type="match status" value="1"/>
</dbReference>
<dbReference type="PANTHER" id="PTHR48100:SF59">
    <property type="entry name" value="ADENOSYLCOBALAMIN_ALPHA-RIBAZOLE PHOSPHATASE"/>
    <property type="match status" value="1"/>
</dbReference>
<dbReference type="AlphaFoldDB" id="A0A221MAK3"/>
<dbReference type="EMBL" id="CP022437">
    <property type="protein sequence ID" value="ASN04688.1"/>
    <property type="molecule type" value="Genomic_DNA"/>
</dbReference>
<name>A0A221MAK3_9BACI</name>
<dbReference type="PANTHER" id="PTHR48100">
    <property type="entry name" value="BROAD-SPECIFICITY PHOSPHATASE YOR283W-RELATED"/>
    <property type="match status" value="1"/>
</dbReference>
<feature type="binding site" evidence="2">
    <location>
        <begin position="12"/>
        <end position="19"/>
    </location>
    <ligand>
        <name>substrate</name>
    </ligand>
</feature>
<dbReference type="GO" id="GO:0005737">
    <property type="term" value="C:cytoplasm"/>
    <property type="evidence" value="ECO:0007669"/>
    <property type="project" value="TreeGrafter"/>
</dbReference>
<accession>A0A221MAK3</accession>
<keyword evidence="5" id="KW-1185">Reference proteome</keyword>
<dbReference type="InterPro" id="IPR029033">
    <property type="entry name" value="His_PPase_superfam"/>
</dbReference>
<reference evidence="4 5" key="1">
    <citation type="journal article" date="2003" name="Int. J. Syst. Evol. Microbiol.">
        <title>Virgibacillus carmonensis sp. nov., Virgibacillus necropolis sp. nov. and Virgibacillus picturae sp. nov., three novel species isolated from deteriorated mural paintings, transfer of the species of the genus salibacillus to Virgibacillus, as Virgibacillus marismortui comb. nov. and Virgibacillus salexigens comb. nov., and emended description of the genus Virgibacillus.</title>
        <authorList>
            <person name="Heyrman J."/>
            <person name="Logan N.A."/>
            <person name="Busse H.J."/>
            <person name="Balcaen A."/>
            <person name="Lebbe L."/>
            <person name="Rodriguez-Diaz M."/>
            <person name="Swings J."/>
            <person name="De Vos P."/>
        </authorList>
    </citation>
    <scope>NUCLEOTIDE SEQUENCE [LARGE SCALE GENOMIC DNA]</scope>
    <source>
        <strain evidence="4 5">LMG 19488</strain>
    </source>
</reference>
<proteinExistence type="predicted"/>
<feature type="site" description="Transition state stabilizer" evidence="3">
    <location>
        <position position="148"/>
    </location>
</feature>
<dbReference type="Proteomes" id="UP000204391">
    <property type="component" value="Chromosome"/>
</dbReference>
<dbReference type="InterPro" id="IPR050275">
    <property type="entry name" value="PGM_Phosphatase"/>
</dbReference>
<dbReference type="InterPro" id="IPR001345">
    <property type="entry name" value="PG/BPGM_mutase_AS"/>
</dbReference>
<dbReference type="KEGG" id="vne:CFK40_06510"/>
<gene>
    <name evidence="4" type="ORF">CFK40_06510</name>
</gene>
<dbReference type="CDD" id="cd07067">
    <property type="entry name" value="HP_PGM_like"/>
    <property type="match status" value="1"/>
</dbReference>
<dbReference type="SMART" id="SM00855">
    <property type="entry name" value="PGAM"/>
    <property type="match status" value="1"/>
</dbReference>
<evidence type="ECO:0000313" key="5">
    <source>
        <dbReference type="Proteomes" id="UP000204391"/>
    </source>
</evidence>
<dbReference type="RefSeq" id="WP_089531539.1">
    <property type="nucleotide sequence ID" value="NZ_CP022437.1"/>
</dbReference>
<dbReference type="InterPro" id="IPR013078">
    <property type="entry name" value="His_Pase_superF_clade-1"/>
</dbReference>
<dbReference type="SUPFAM" id="SSF53254">
    <property type="entry name" value="Phosphoglycerate mutase-like"/>
    <property type="match status" value="1"/>
</dbReference>
<dbReference type="OrthoDB" id="9783269at2"/>
<evidence type="ECO:0000256" key="1">
    <source>
        <dbReference type="PIRSR" id="PIRSR613078-1"/>
    </source>
</evidence>